<sequence>MSAVFLITPPFTQLNTPYPATAYLKGFLNTKGISSFQADLGIEVTLALFSKEGLEKLFAHINQQEVPHSENISRIIALQDDYIMTIDEVVAFLQGKNPTIAHRVCKRDFLPEAGRFSQLEDLDWAFGSMGNQDKAKHLATLYLEDLSDLIMECVDEHFGFSRYAEKLGRSANSFDELYTALQQEYTYIDHILIDILSRHMEREQPQLVAISVPFPGNLYTSLRCGQWVKQHYPQVKVAMGGGFANTELRSLSDPRVFEFYDFISLDDGEAPIEQLISHINGTPGTELKRTFTLVDDKVTYINNASCKDYKQSQVGTPDYSDLLLDKYISAIEVVNPMHRMWSDGRWNKLTMAHGCYWGKCTFCDISLDYIRVYEPIAAALLCDRMEEIIAQTGQNGFHFVDEAAPPALMRALALEIIKRKLNVSWWTNIRFEKSFTRDLCQLLKESGLIAVSGGLEVASDRLLALIQKGITVAQVAQVNKHFTEAGVMVHAYLMYGFPTQTAQETIDSLEMVRQMFQAGILQSAFWHQFTMTAHSPVGLEPEKYNVKKESDVIGSFANNDIIHIDDTGAEHETFSYGLKKSLLNFMHGICLNDPLQKWFDFKVPKTRVAPDYIQKSLEEGELASAKPTAKVVWLGRTPSVETVTKSKKGATWEVALLTFQSKKDKHTISIEPDKGQWLAGMLEQLSVRNSKTYTLKEVMDNYTAAGLEDFELFWDNKPVNTLYKYGLLQL</sequence>
<dbReference type="PROSITE" id="PS51918">
    <property type="entry name" value="RADICAL_SAM"/>
    <property type="match status" value="1"/>
</dbReference>
<comment type="caution">
    <text evidence="7">The sequence shown here is derived from an EMBL/GenBank/DDBJ whole genome shotgun (WGS) entry which is preliminary data.</text>
</comment>
<dbReference type="Gene3D" id="3.20.20.70">
    <property type="entry name" value="Aldolase class I"/>
    <property type="match status" value="1"/>
</dbReference>
<keyword evidence="8" id="KW-1185">Reference proteome</keyword>
<dbReference type="PANTHER" id="PTHR43409">
    <property type="entry name" value="ANAEROBIC MAGNESIUM-PROTOPORPHYRIN IX MONOMETHYL ESTER CYCLASE-RELATED"/>
    <property type="match status" value="1"/>
</dbReference>
<keyword evidence="2" id="KW-0949">S-adenosyl-L-methionine</keyword>
<dbReference type="EMBL" id="QTJV01000001">
    <property type="protein sequence ID" value="RFM36725.1"/>
    <property type="molecule type" value="Genomic_DNA"/>
</dbReference>
<dbReference type="Pfam" id="PF04055">
    <property type="entry name" value="Radical_SAM"/>
    <property type="match status" value="1"/>
</dbReference>
<evidence type="ECO:0000256" key="2">
    <source>
        <dbReference type="ARBA" id="ARBA00022691"/>
    </source>
</evidence>
<dbReference type="GO" id="GO:0003824">
    <property type="term" value="F:catalytic activity"/>
    <property type="evidence" value="ECO:0007669"/>
    <property type="project" value="InterPro"/>
</dbReference>
<evidence type="ECO:0000313" key="7">
    <source>
        <dbReference type="EMBL" id="RFM36725.1"/>
    </source>
</evidence>
<dbReference type="InterPro" id="IPR013785">
    <property type="entry name" value="Aldolase_TIM"/>
</dbReference>
<dbReference type="SUPFAM" id="SSF102114">
    <property type="entry name" value="Radical SAM enzymes"/>
    <property type="match status" value="1"/>
</dbReference>
<evidence type="ECO:0000256" key="4">
    <source>
        <dbReference type="ARBA" id="ARBA00023004"/>
    </source>
</evidence>
<evidence type="ECO:0000256" key="3">
    <source>
        <dbReference type="ARBA" id="ARBA00022723"/>
    </source>
</evidence>
<evidence type="ECO:0000256" key="5">
    <source>
        <dbReference type="ARBA" id="ARBA00023014"/>
    </source>
</evidence>
<evidence type="ECO:0000256" key="1">
    <source>
        <dbReference type="ARBA" id="ARBA00001966"/>
    </source>
</evidence>
<keyword evidence="5" id="KW-0411">Iron-sulfur</keyword>
<dbReference type="InterPro" id="IPR058240">
    <property type="entry name" value="rSAM_sf"/>
</dbReference>
<dbReference type="SMART" id="SM00729">
    <property type="entry name" value="Elp3"/>
    <property type="match status" value="1"/>
</dbReference>
<gene>
    <name evidence="7" type="ORF">DXN04_04275</name>
</gene>
<dbReference type="AlphaFoldDB" id="A0A3E1P959"/>
<dbReference type="PANTHER" id="PTHR43409:SF7">
    <property type="entry name" value="BLL1977 PROTEIN"/>
    <property type="match status" value="1"/>
</dbReference>
<accession>A0A3E1P959</accession>
<dbReference type="GO" id="GO:0046872">
    <property type="term" value="F:metal ion binding"/>
    <property type="evidence" value="ECO:0007669"/>
    <property type="project" value="UniProtKB-KW"/>
</dbReference>
<dbReference type="GO" id="GO:0005829">
    <property type="term" value="C:cytosol"/>
    <property type="evidence" value="ECO:0007669"/>
    <property type="project" value="TreeGrafter"/>
</dbReference>
<evidence type="ECO:0000313" key="8">
    <source>
        <dbReference type="Proteomes" id="UP000261174"/>
    </source>
</evidence>
<name>A0A3E1P959_9BACT</name>
<comment type="cofactor">
    <cofactor evidence="1">
        <name>[4Fe-4S] cluster</name>
        <dbReference type="ChEBI" id="CHEBI:49883"/>
    </cofactor>
</comment>
<protein>
    <submittedName>
        <fullName evidence="7">Radical SAM protein</fullName>
    </submittedName>
</protein>
<organism evidence="7 8">
    <name type="scientific">Chitinophaga silvisoli</name>
    <dbReference type="NCBI Taxonomy" id="2291814"/>
    <lineage>
        <taxon>Bacteria</taxon>
        <taxon>Pseudomonadati</taxon>
        <taxon>Bacteroidota</taxon>
        <taxon>Chitinophagia</taxon>
        <taxon>Chitinophagales</taxon>
        <taxon>Chitinophagaceae</taxon>
        <taxon>Chitinophaga</taxon>
    </lineage>
</organism>
<dbReference type="InterPro" id="IPR051198">
    <property type="entry name" value="BchE-like"/>
</dbReference>
<dbReference type="Proteomes" id="UP000261174">
    <property type="component" value="Unassembled WGS sequence"/>
</dbReference>
<dbReference type="RefSeq" id="WP_116852045.1">
    <property type="nucleotide sequence ID" value="NZ_QTJV01000001.1"/>
</dbReference>
<reference evidence="7 8" key="1">
    <citation type="submission" date="2018-08" db="EMBL/GenBank/DDBJ databases">
        <title>Chitinophaga sp. K20C18050901, a novel bacterium isolated from forest soil.</title>
        <authorList>
            <person name="Wang C."/>
        </authorList>
    </citation>
    <scope>NUCLEOTIDE SEQUENCE [LARGE SCALE GENOMIC DNA]</scope>
    <source>
        <strain evidence="7 8">K20C18050901</strain>
    </source>
</reference>
<evidence type="ECO:0000259" key="6">
    <source>
        <dbReference type="PROSITE" id="PS51918"/>
    </source>
</evidence>
<proteinExistence type="predicted"/>
<dbReference type="OrthoDB" id="9801424at2"/>
<dbReference type="GO" id="GO:0051536">
    <property type="term" value="F:iron-sulfur cluster binding"/>
    <property type="evidence" value="ECO:0007669"/>
    <property type="project" value="UniProtKB-KW"/>
</dbReference>
<keyword evidence="4" id="KW-0408">Iron</keyword>
<dbReference type="SFLD" id="SFLDG01082">
    <property type="entry name" value="B12-binding_domain_containing"/>
    <property type="match status" value="1"/>
</dbReference>
<dbReference type="InterPro" id="IPR007197">
    <property type="entry name" value="rSAM"/>
</dbReference>
<dbReference type="InterPro" id="IPR006638">
    <property type="entry name" value="Elp3/MiaA/NifB-like_rSAM"/>
</dbReference>
<feature type="domain" description="Radical SAM core" evidence="6">
    <location>
        <begin position="341"/>
        <end position="570"/>
    </location>
</feature>
<dbReference type="SFLD" id="SFLDS00029">
    <property type="entry name" value="Radical_SAM"/>
    <property type="match status" value="1"/>
</dbReference>
<keyword evidence="3" id="KW-0479">Metal-binding</keyword>